<organism evidence="6 7">
    <name type="scientific">Hucho hucho</name>
    <name type="common">huchen</name>
    <dbReference type="NCBI Taxonomy" id="62062"/>
    <lineage>
        <taxon>Eukaryota</taxon>
        <taxon>Metazoa</taxon>
        <taxon>Chordata</taxon>
        <taxon>Craniata</taxon>
        <taxon>Vertebrata</taxon>
        <taxon>Euteleostomi</taxon>
        <taxon>Actinopterygii</taxon>
        <taxon>Neopterygii</taxon>
        <taxon>Teleostei</taxon>
        <taxon>Protacanthopterygii</taxon>
        <taxon>Salmoniformes</taxon>
        <taxon>Salmonidae</taxon>
        <taxon>Salmoninae</taxon>
        <taxon>Hucho</taxon>
    </lineage>
</organism>
<accession>A0A4W5QVQ1</accession>
<evidence type="ECO:0000256" key="5">
    <source>
        <dbReference type="SAM" id="MobiDB-lite"/>
    </source>
</evidence>
<dbReference type="GO" id="GO:0000981">
    <property type="term" value="F:DNA-binding transcription factor activity, RNA polymerase II-specific"/>
    <property type="evidence" value="ECO:0007669"/>
    <property type="project" value="TreeGrafter"/>
</dbReference>
<dbReference type="GO" id="GO:0005634">
    <property type="term" value="C:nucleus"/>
    <property type="evidence" value="ECO:0007669"/>
    <property type="project" value="UniProtKB-SubCell"/>
</dbReference>
<evidence type="ECO:0000313" key="6">
    <source>
        <dbReference type="Ensembl" id="ENSHHUP00000077823.1"/>
    </source>
</evidence>
<comment type="subcellular location">
    <subcellularLocation>
        <location evidence="1">Nucleus</location>
    </subcellularLocation>
</comment>
<evidence type="ECO:0000313" key="7">
    <source>
        <dbReference type="Proteomes" id="UP000314982"/>
    </source>
</evidence>
<evidence type="ECO:0008006" key="8">
    <source>
        <dbReference type="Google" id="ProtNLM"/>
    </source>
</evidence>
<dbReference type="AlphaFoldDB" id="A0A4W5QVQ1"/>
<keyword evidence="4" id="KW-0862">Zinc</keyword>
<dbReference type="Proteomes" id="UP000314982">
    <property type="component" value="Unassembled WGS sequence"/>
</dbReference>
<reference evidence="6" key="2">
    <citation type="submission" date="2025-08" db="UniProtKB">
        <authorList>
            <consortium name="Ensembl"/>
        </authorList>
    </citation>
    <scope>IDENTIFICATION</scope>
</reference>
<dbReference type="PANTHER" id="PTHR45891:SF4">
    <property type="entry name" value="ZINC FINGER HOMEOBOX PROTEIN 3"/>
    <property type="match status" value="1"/>
</dbReference>
<feature type="region of interest" description="Disordered" evidence="5">
    <location>
        <begin position="119"/>
        <end position="167"/>
    </location>
</feature>
<keyword evidence="7" id="KW-1185">Reference proteome</keyword>
<dbReference type="InterPro" id="IPR051968">
    <property type="entry name" value="ZnFinger_Homeobox_TR"/>
</dbReference>
<keyword evidence="3" id="KW-0677">Repeat</keyword>
<dbReference type="PANTHER" id="PTHR45891">
    <property type="entry name" value="ZINC FINGER HOMEOBOX PROTEIN"/>
    <property type="match status" value="1"/>
</dbReference>
<dbReference type="GO" id="GO:0045664">
    <property type="term" value="P:regulation of neuron differentiation"/>
    <property type="evidence" value="ECO:0007669"/>
    <property type="project" value="TreeGrafter"/>
</dbReference>
<proteinExistence type="predicted"/>
<keyword evidence="2" id="KW-0479">Metal-binding</keyword>
<protein>
    <recommendedName>
        <fullName evidence="8">C2H2-type domain-containing protein</fullName>
    </recommendedName>
</protein>
<evidence type="ECO:0000256" key="1">
    <source>
        <dbReference type="ARBA" id="ARBA00004123"/>
    </source>
</evidence>
<dbReference type="GO" id="GO:0046872">
    <property type="term" value="F:metal ion binding"/>
    <property type="evidence" value="ECO:0007669"/>
    <property type="project" value="UniProtKB-KW"/>
</dbReference>
<dbReference type="GeneTree" id="ENSGT00940000156149"/>
<name>A0A4W5QVQ1_9TELE</name>
<reference evidence="6" key="3">
    <citation type="submission" date="2025-09" db="UniProtKB">
        <authorList>
            <consortium name="Ensembl"/>
        </authorList>
    </citation>
    <scope>IDENTIFICATION</scope>
</reference>
<dbReference type="GO" id="GO:0000978">
    <property type="term" value="F:RNA polymerase II cis-regulatory region sequence-specific DNA binding"/>
    <property type="evidence" value="ECO:0007669"/>
    <property type="project" value="TreeGrafter"/>
</dbReference>
<dbReference type="Ensembl" id="ENSHHUT00000080343.1">
    <property type="protein sequence ID" value="ENSHHUP00000077823.1"/>
    <property type="gene ID" value="ENSHHUG00000045434.1"/>
</dbReference>
<evidence type="ECO:0000256" key="3">
    <source>
        <dbReference type="ARBA" id="ARBA00022737"/>
    </source>
</evidence>
<evidence type="ECO:0000256" key="4">
    <source>
        <dbReference type="ARBA" id="ARBA00022833"/>
    </source>
</evidence>
<evidence type="ECO:0000256" key="2">
    <source>
        <dbReference type="ARBA" id="ARBA00022723"/>
    </source>
</evidence>
<reference evidence="7" key="1">
    <citation type="submission" date="2018-06" db="EMBL/GenBank/DDBJ databases">
        <title>Genome assembly of Danube salmon.</title>
        <authorList>
            <person name="Macqueen D.J."/>
            <person name="Gundappa M.K."/>
        </authorList>
    </citation>
    <scope>NUCLEOTIDE SEQUENCE [LARGE SCALE GENOMIC DNA]</scope>
</reference>
<sequence>TLYVTGLLQLQGVHRRHCHTDTTSLEKLEIHSINPQHQASLRVYRFLQQYDSAVEGGSWLFHCVLCNSSSCSKLHLLRHTHSPGHQKRELHYLQLVRGRSLEEGEGLAAIFSIRKCPSTETGGTIEEEGERRDSISPAKRSFSGLEETQSPLSPKHPRTDQRTTHQQATAKCPLCQDTLVYTHLRQHHTLTHSVVQDCVDKLMSVVNVCVCLCVCSSYLFISRSAVKLKELAFSVSSKQRVLI</sequence>